<keyword evidence="1" id="KW-0496">Mitochondrion</keyword>
<accession>A0A4S8LPG5</accession>
<comment type="function">
    <text evidence="1">Essential component of the TIM23 complex, a complex that mediates the translocation of transit peptide-containing proteins across the mitochondrial inner membrane.</text>
</comment>
<dbReference type="SMART" id="SM00577">
    <property type="entry name" value="CPDc"/>
    <property type="match status" value="1"/>
</dbReference>
<dbReference type="OrthoDB" id="1711508at2759"/>
<dbReference type="GO" id="GO:0015031">
    <property type="term" value="P:protein transport"/>
    <property type="evidence" value="ECO:0007669"/>
    <property type="project" value="UniProtKB-KW"/>
</dbReference>
<dbReference type="Proteomes" id="UP000297245">
    <property type="component" value="Unassembled WGS sequence"/>
</dbReference>
<feature type="compositionally biased region" description="Basic and acidic residues" evidence="2">
    <location>
        <begin position="278"/>
        <end position="297"/>
    </location>
</feature>
<dbReference type="PROSITE" id="PS50969">
    <property type="entry name" value="FCP1"/>
    <property type="match status" value="1"/>
</dbReference>
<evidence type="ECO:0000259" key="3">
    <source>
        <dbReference type="PROSITE" id="PS50969"/>
    </source>
</evidence>
<reference evidence="4 5" key="1">
    <citation type="journal article" date="2019" name="Nat. Ecol. Evol.">
        <title>Megaphylogeny resolves global patterns of mushroom evolution.</title>
        <authorList>
            <person name="Varga T."/>
            <person name="Krizsan K."/>
            <person name="Foldi C."/>
            <person name="Dima B."/>
            <person name="Sanchez-Garcia M."/>
            <person name="Sanchez-Ramirez S."/>
            <person name="Szollosi G.J."/>
            <person name="Szarkandi J.G."/>
            <person name="Papp V."/>
            <person name="Albert L."/>
            <person name="Andreopoulos W."/>
            <person name="Angelini C."/>
            <person name="Antonin V."/>
            <person name="Barry K.W."/>
            <person name="Bougher N.L."/>
            <person name="Buchanan P."/>
            <person name="Buyck B."/>
            <person name="Bense V."/>
            <person name="Catcheside P."/>
            <person name="Chovatia M."/>
            <person name="Cooper J."/>
            <person name="Damon W."/>
            <person name="Desjardin D."/>
            <person name="Finy P."/>
            <person name="Geml J."/>
            <person name="Haridas S."/>
            <person name="Hughes K."/>
            <person name="Justo A."/>
            <person name="Karasinski D."/>
            <person name="Kautmanova I."/>
            <person name="Kiss B."/>
            <person name="Kocsube S."/>
            <person name="Kotiranta H."/>
            <person name="LaButti K.M."/>
            <person name="Lechner B.E."/>
            <person name="Liimatainen K."/>
            <person name="Lipzen A."/>
            <person name="Lukacs Z."/>
            <person name="Mihaltcheva S."/>
            <person name="Morgado L.N."/>
            <person name="Niskanen T."/>
            <person name="Noordeloos M.E."/>
            <person name="Ohm R.A."/>
            <person name="Ortiz-Santana B."/>
            <person name="Ovrebo C."/>
            <person name="Racz N."/>
            <person name="Riley R."/>
            <person name="Savchenko A."/>
            <person name="Shiryaev A."/>
            <person name="Soop K."/>
            <person name="Spirin V."/>
            <person name="Szebenyi C."/>
            <person name="Tomsovsky M."/>
            <person name="Tulloss R.E."/>
            <person name="Uehling J."/>
            <person name="Grigoriev I.V."/>
            <person name="Vagvolgyi C."/>
            <person name="Papp T."/>
            <person name="Martin F.M."/>
            <person name="Miettinen O."/>
            <person name="Hibbett D.S."/>
            <person name="Nagy L.G."/>
        </authorList>
    </citation>
    <scope>NUCLEOTIDE SEQUENCE [LARGE SCALE GENOMIC DNA]</scope>
    <source>
        <strain evidence="4 5">CBS 962.96</strain>
    </source>
</reference>
<dbReference type="PANTHER" id="PTHR12210">
    <property type="entry name" value="DULLARD PROTEIN PHOSPHATASE"/>
    <property type="match status" value="1"/>
</dbReference>
<evidence type="ECO:0000313" key="4">
    <source>
        <dbReference type="EMBL" id="THU91292.1"/>
    </source>
</evidence>
<dbReference type="Pfam" id="PF03031">
    <property type="entry name" value="NIF"/>
    <property type="match status" value="1"/>
</dbReference>
<keyword evidence="5" id="KW-1185">Reference proteome</keyword>
<dbReference type="EMBL" id="ML179310">
    <property type="protein sequence ID" value="THU91292.1"/>
    <property type="molecule type" value="Genomic_DNA"/>
</dbReference>
<keyword evidence="1" id="KW-0653">Protein transport</keyword>
<feature type="compositionally biased region" description="Polar residues" evidence="2">
    <location>
        <begin position="1"/>
        <end position="17"/>
    </location>
</feature>
<name>A0A4S8LPG5_DENBC</name>
<comment type="subcellular location">
    <subcellularLocation>
        <location evidence="1">Mitochondrion inner membrane</location>
        <topology evidence="1">Single-pass membrane protein</topology>
    </subcellularLocation>
</comment>
<sequence length="385" mass="43259">MASSSSWGTRQYSSSVYQPPPPGTTSLSHYPPPNRNNKLNSESLDEPLPEPIPSSPSPSYLSMSSQPSTRLSNPGDARKLIILDLNGTLLYRAPPKSRDLYPRKRGRDPRYIVTRPLRTVYARPYIPSFRKYLFHPETRKWLDVMVWSSAQPHSVEDMVGRVFGKNSGLIAVWARDTLGLNKAAYSSHLHSHSDSGHHRRPYLHSAQTTLLLDDSPLKARLQPWNHFCVPEYSREVWLRDGRVVAPPPPSSSLNEPTPSGFGSAPVESAPSLEAETDGGPKREVNAGRNVDDNGERTPRKYDETILAVIGILDAIKWQSNVAGWMKAKGVFRHNAPVHSLHDLNHLDPNRWFQYRDVRSHWVRRGKKALRELGIEIEAGVTGVLL</sequence>
<dbReference type="SUPFAM" id="SSF56784">
    <property type="entry name" value="HAD-like"/>
    <property type="match status" value="1"/>
</dbReference>
<feature type="domain" description="FCP1 homology" evidence="3">
    <location>
        <begin position="74"/>
        <end position="253"/>
    </location>
</feature>
<dbReference type="GO" id="GO:0005744">
    <property type="term" value="C:TIM23 mitochondrial import inner membrane translocase complex"/>
    <property type="evidence" value="ECO:0007669"/>
    <property type="project" value="UniProtKB-UniRule"/>
</dbReference>
<feature type="region of interest" description="Disordered" evidence="2">
    <location>
        <begin position="1"/>
        <end position="75"/>
    </location>
</feature>
<gene>
    <name evidence="4" type="ORF">K435DRAFT_674332</name>
</gene>
<organism evidence="4 5">
    <name type="scientific">Dendrothele bispora (strain CBS 962.96)</name>
    <dbReference type="NCBI Taxonomy" id="1314807"/>
    <lineage>
        <taxon>Eukaryota</taxon>
        <taxon>Fungi</taxon>
        <taxon>Dikarya</taxon>
        <taxon>Basidiomycota</taxon>
        <taxon>Agaricomycotina</taxon>
        <taxon>Agaricomycetes</taxon>
        <taxon>Agaricomycetidae</taxon>
        <taxon>Agaricales</taxon>
        <taxon>Agaricales incertae sedis</taxon>
        <taxon>Dendrothele</taxon>
    </lineage>
</organism>
<dbReference type="InterPro" id="IPR004274">
    <property type="entry name" value="FCP1_dom"/>
</dbReference>
<evidence type="ECO:0000256" key="1">
    <source>
        <dbReference type="RuleBase" id="RU365079"/>
    </source>
</evidence>
<dbReference type="Gene3D" id="3.40.50.1000">
    <property type="entry name" value="HAD superfamily/HAD-like"/>
    <property type="match status" value="1"/>
</dbReference>
<protein>
    <recommendedName>
        <fullName evidence="1">Mitochondrial import inner membrane translocase subunit TIM50</fullName>
    </recommendedName>
</protein>
<comment type="similarity">
    <text evidence="1">Belongs to the TIM50 family.</text>
</comment>
<dbReference type="InterPro" id="IPR036412">
    <property type="entry name" value="HAD-like_sf"/>
</dbReference>
<keyword evidence="1" id="KW-0809">Transit peptide</keyword>
<dbReference type="InterPro" id="IPR023214">
    <property type="entry name" value="HAD_sf"/>
</dbReference>
<proteinExistence type="inferred from homology"/>
<dbReference type="AlphaFoldDB" id="A0A4S8LPG5"/>
<evidence type="ECO:0000256" key="2">
    <source>
        <dbReference type="SAM" id="MobiDB-lite"/>
    </source>
</evidence>
<keyword evidence="1" id="KW-0813">Transport</keyword>
<comment type="subunit">
    <text evidence="1">Component of the TIM23 complex.</text>
</comment>
<feature type="compositionally biased region" description="Low complexity" evidence="2">
    <location>
        <begin position="57"/>
        <end position="68"/>
    </location>
</feature>
<feature type="region of interest" description="Disordered" evidence="2">
    <location>
        <begin position="245"/>
        <end position="297"/>
    </location>
</feature>
<dbReference type="InterPro" id="IPR050365">
    <property type="entry name" value="TIM50"/>
</dbReference>
<evidence type="ECO:0000313" key="5">
    <source>
        <dbReference type="Proteomes" id="UP000297245"/>
    </source>
</evidence>
<keyword evidence="1" id="KW-0811">Translocation</keyword>